<proteinExistence type="predicted"/>
<dbReference type="EMBL" id="JAJSOF020000009">
    <property type="protein sequence ID" value="KAJ4446188.1"/>
    <property type="molecule type" value="Genomic_DNA"/>
</dbReference>
<reference evidence="1 2" key="1">
    <citation type="journal article" date="2022" name="Allergy">
        <title>Genome assembly and annotation of Periplaneta americana reveal a comprehensive cockroach allergen profile.</title>
        <authorList>
            <person name="Wang L."/>
            <person name="Xiong Q."/>
            <person name="Saelim N."/>
            <person name="Wang L."/>
            <person name="Nong W."/>
            <person name="Wan A.T."/>
            <person name="Shi M."/>
            <person name="Liu X."/>
            <person name="Cao Q."/>
            <person name="Hui J.H.L."/>
            <person name="Sookrung N."/>
            <person name="Leung T.F."/>
            <person name="Tungtrongchitr A."/>
            <person name="Tsui S.K.W."/>
        </authorList>
    </citation>
    <scope>NUCLEOTIDE SEQUENCE [LARGE SCALE GENOMIC DNA]</scope>
    <source>
        <strain evidence="1">PWHHKU_190912</strain>
    </source>
</reference>
<keyword evidence="2" id="KW-1185">Reference proteome</keyword>
<dbReference type="InterPro" id="IPR052709">
    <property type="entry name" value="Transposase-MT_Hybrid"/>
</dbReference>
<dbReference type="Proteomes" id="UP001148838">
    <property type="component" value="Unassembled WGS sequence"/>
</dbReference>
<dbReference type="PANTHER" id="PTHR46060">
    <property type="entry name" value="MARINER MOS1 TRANSPOSASE-LIKE PROTEIN"/>
    <property type="match status" value="1"/>
</dbReference>
<dbReference type="PANTHER" id="PTHR46060:SF1">
    <property type="entry name" value="MARINER MOS1 TRANSPOSASE-LIKE PROTEIN"/>
    <property type="match status" value="1"/>
</dbReference>
<evidence type="ECO:0000313" key="1">
    <source>
        <dbReference type="EMBL" id="KAJ4446188.1"/>
    </source>
</evidence>
<name>A0ABQ8THT2_PERAM</name>
<sequence length="230" mass="26489">MDLREVGYDDRDWINLAQDRDRWRAYLLQEETARIHQDIEKLEAGQSSPRKKKKYTSLDNRIARIVDSRSREWRHDGTSSSWLLYLTFVRSNVLLSSFCAVRTRQWETFTRGLKKVYGNTAVDLSTVSRWASRLSCERGHANIRDTPCSGRPCTARRPDNVQRFNNMAVADKRVTVKELLLQMGIEEAIVCRVLKQLGLKKAQEDSTEEPGCDEMKKIVGTFSGISVPHP</sequence>
<comment type="caution">
    <text evidence="1">The sequence shown here is derived from an EMBL/GenBank/DDBJ whole genome shotgun (WGS) entry which is preliminary data.</text>
</comment>
<gene>
    <name evidence="1" type="ORF">ANN_12881</name>
</gene>
<organism evidence="1 2">
    <name type="scientific">Periplaneta americana</name>
    <name type="common">American cockroach</name>
    <name type="synonym">Blatta americana</name>
    <dbReference type="NCBI Taxonomy" id="6978"/>
    <lineage>
        <taxon>Eukaryota</taxon>
        <taxon>Metazoa</taxon>
        <taxon>Ecdysozoa</taxon>
        <taxon>Arthropoda</taxon>
        <taxon>Hexapoda</taxon>
        <taxon>Insecta</taxon>
        <taxon>Pterygota</taxon>
        <taxon>Neoptera</taxon>
        <taxon>Polyneoptera</taxon>
        <taxon>Dictyoptera</taxon>
        <taxon>Blattodea</taxon>
        <taxon>Blattoidea</taxon>
        <taxon>Blattidae</taxon>
        <taxon>Blattinae</taxon>
        <taxon>Periplaneta</taxon>
    </lineage>
</organism>
<protein>
    <submittedName>
        <fullName evidence="1">Uncharacterized protein</fullName>
    </submittedName>
</protein>
<accession>A0ABQ8THT2</accession>
<evidence type="ECO:0000313" key="2">
    <source>
        <dbReference type="Proteomes" id="UP001148838"/>
    </source>
</evidence>